<dbReference type="Proteomes" id="UP000515129">
    <property type="component" value="Unplaced"/>
</dbReference>
<dbReference type="KEGG" id="caua:113082590"/>
<gene>
    <name evidence="3" type="primary">LOC113082590</name>
</gene>
<proteinExistence type="predicted"/>
<dbReference type="GO" id="GO:0003676">
    <property type="term" value="F:nucleic acid binding"/>
    <property type="evidence" value="ECO:0007669"/>
    <property type="project" value="InterPro"/>
</dbReference>
<dbReference type="RefSeq" id="XP_026109952.1">
    <property type="nucleotide sequence ID" value="XM_026254167.1"/>
</dbReference>
<feature type="region of interest" description="Disordered" evidence="1">
    <location>
        <begin position="1"/>
        <end position="46"/>
    </location>
</feature>
<sequence>MAERYPKDTTLGKIQSKSNRASDTSSKSSIRTSRSSRSSVGVAAARARAKAEAARARVTFSEREIAIKVDSARLQANLEALHLEKEAAAASAEADILEAAAEFEDEEPYERKSHSSSAQSTKKRVCDYVRDQATYLSEQADLTADQSHDCKSEPDQVTDQNQFTSQTEPNIVHVNDDQYVVLDACSTSPSLRVPKLQQVKLPRNMKKESIEIPVSNKWQQQAKCSGVSRSLPQHSETSGMMDLVKYLARRELVSSGLTRFDDHPESYRAWRSSFINTIKDLGLTASEELDLLSKWLGKESSEYVRHLRAVHIGNPDTALKMVWNRLDECYSSPEVIESALFKKLDSFPRISGKDNLKLRELGDLLMELLSAKDDGYLPGLAYLDTARGIRPIVEKLPYTLQEKWISQGSKFKEEFGLTYPPFSFFTQFICNHAKTRNDPSFAFSSSCRPQYEGLTVNRSNFKTPVLVHKTEISHSAFQDKMPSKDDPAKYCPIHNKPHPLRKCRGFRLKTIDERKAYLKDQGICFRCCSSSSHFARDCKVILKCDECNSDSHNSALHPGPMVRAAGLWLIGGKRCISSILHGCVTCRKLRGKLEMQKMSDLPPERLSVSPPFTYTGLDVFGPWTVVARRTRGGQALSKRWAVLFTCMSTRAVHIEVIMSMDSSSCINALRRFFAIRGPEKQLHSDCGTNFVGACNDV</sequence>
<dbReference type="SUPFAM" id="SSF53098">
    <property type="entry name" value="Ribonuclease H-like"/>
    <property type="match status" value="1"/>
</dbReference>
<dbReference type="InterPro" id="IPR036397">
    <property type="entry name" value="RNaseH_sf"/>
</dbReference>
<name>A0A6P6NM04_CARAU</name>
<accession>A0A6P6NM04</accession>
<dbReference type="PANTHER" id="PTHR47331">
    <property type="entry name" value="PHD-TYPE DOMAIN-CONTAINING PROTEIN"/>
    <property type="match status" value="1"/>
</dbReference>
<protein>
    <submittedName>
        <fullName evidence="3">Uncharacterized protein LOC113082590</fullName>
    </submittedName>
</protein>
<dbReference type="Gene3D" id="3.30.420.10">
    <property type="entry name" value="Ribonuclease H-like superfamily/Ribonuclease H"/>
    <property type="match status" value="1"/>
</dbReference>
<dbReference type="GeneID" id="113082590"/>
<evidence type="ECO:0000313" key="3">
    <source>
        <dbReference type="RefSeq" id="XP_026109952.1"/>
    </source>
</evidence>
<reference evidence="3" key="1">
    <citation type="submission" date="2025-08" db="UniProtKB">
        <authorList>
            <consortium name="RefSeq"/>
        </authorList>
    </citation>
    <scope>IDENTIFICATION</scope>
    <source>
        <strain evidence="3">Wakin</strain>
        <tissue evidence="3">Muscle</tissue>
    </source>
</reference>
<dbReference type="AlphaFoldDB" id="A0A6P6NM04"/>
<keyword evidence="2" id="KW-1185">Reference proteome</keyword>
<organism evidence="2 3">
    <name type="scientific">Carassius auratus</name>
    <name type="common">Goldfish</name>
    <dbReference type="NCBI Taxonomy" id="7957"/>
    <lineage>
        <taxon>Eukaryota</taxon>
        <taxon>Metazoa</taxon>
        <taxon>Chordata</taxon>
        <taxon>Craniata</taxon>
        <taxon>Vertebrata</taxon>
        <taxon>Euteleostomi</taxon>
        <taxon>Actinopterygii</taxon>
        <taxon>Neopterygii</taxon>
        <taxon>Teleostei</taxon>
        <taxon>Ostariophysi</taxon>
        <taxon>Cypriniformes</taxon>
        <taxon>Cyprinidae</taxon>
        <taxon>Cyprininae</taxon>
        <taxon>Carassius</taxon>
    </lineage>
</organism>
<evidence type="ECO:0000256" key="1">
    <source>
        <dbReference type="SAM" id="MobiDB-lite"/>
    </source>
</evidence>
<dbReference type="InterPro" id="IPR012337">
    <property type="entry name" value="RNaseH-like_sf"/>
</dbReference>
<feature type="compositionally biased region" description="Low complexity" evidence="1">
    <location>
        <begin position="21"/>
        <end position="46"/>
    </location>
</feature>
<dbReference type="OrthoDB" id="10068969at2759"/>
<dbReference type="PANTHER" id="PTHR47331:SF6">
    <property type="entry name" value="DOUBLECORTIN DOMAIN-CONTAINING PROTEIN"/>
    <property type="match status" value="1"/>
</dbReference>
<evidence type="ECO:0000313" key="2">
    <source>
        <dbReference type="Proteomes" id="UP000515129"/>
    </source>
</evidence>
<feature type="region of interest" description="Disordered" evidence="1">
    <location>
        <begin position="103"/>
        <end position="122"/>
    </location>
</feature>